<comment type="caution">
    <text evidence="2">The sequence shown here is derived from an EMBL/GenBank/DDBJ whole genome shotgun (WGS) entry which is preliminary data.</text>
</comment>
<protein>
    <submittedName>
        <fullName evidence="2">Uncharacterized protein</fullName>
    </submittedName>
</protein>
<feature type="region of interest" description="Disordered" evidence="1">
    <location>
        <begin position="83"/>
        <end position="132"/>
    </location>
</feature>
<reference evidence="2 3" key="1">
    <citation type="submission" date="2020-08" db="EMBL/GenBank/DDBJ databases">
        <title>Genomic Encyclopedia of Type Strains, Phase IV (KMG-IV): sequencing the most valuable type-strain genomes for metagenomic binning, comparative biology and taxonomic classification.</title>
        <authorList>
            <person name="Goeker M."/>
        </authorList>
    </citation>
    <scope>NUCLEOTIDE SEQUENCE [LARGE SCALE GENOMIC DNA]</scope>
    <source>
        <strain evidence="2 3">DSM 44197</strain>
    </source>
</reference>
<dbReference type="AlphaFoldDB" id="A0A7W3LT67"/>
<dbReference type="RefSeq" id="WP_182845915.1">
    <property type="nucleotide sequence ID" value="NZ_BAAALP010000109.1"/>
</dbReference>
<proteinExistence type="predicted"/>
<name>A0A7W3LT67_ACTNM</name>
<dbReference type="EMBL" id="JACJIA010000007">
    <property type="protein sequence ID" value="MBA8953762.1"/>
    <property type="molecule type" value="Genomic_DNA"/>
</dbReference>
<accession>A0A7W3LT67</accession>
<evidence type="ECO:0000313" key="2">
    <source>
        <dbReference type="EMBL" id="MBA8953762.1"/>
    </source>
</evidence>
<dbReference type="Proteomes" id="UP000572680">
    <property type="component" value="Unassembled WGS sequence"/>
</dbReference>
<gene>
    <name evidence="2" type="ORF">HNR61_005415</name>
</gene>
<evidence type="ECO:0000256" key="1">
    <source>
        <dbReference type="SAM" id="MobiDB-lite"/>
    </source>
</evidence>
<evidence type="ECO:0000313" key="3">
    <source>
        <dbReference type="Proteomes" id="UP000572680"/>
    </source>
</evidence>
<sequence length="184" mass="19391">MNPKVSIVVLVDAVGALSDRTLHNGNLSLVDDSPLGSRHRGTPDLVTAVLPGQVVQWTPIHVDVQTPVEIHNIEFLTAGAAAERPAPPEPAVPGYAAPPDYTAPSDRPAPSGHAAEGVPLPHAPGTAPSALGSNGIENHDLLVWEGYVPHHMVPGVPYRYRLSVKLHDGPHSVLHIDSPALLRV</sequence>
<organism evidence="2 3">
    <name type="scientific">Actinomadura namibiensis</name>
    <dbReference type="NCBI Taxonomy" id="182080"/>
    <lineage>
        <taxon>Bacteria</taxon>
        <taxon>Bacillati</taxon>
        <taxon>Actinomycetota</taxon>
        <taxon>Actinomycetes</taxon>
        <taxon>Streptosporangiales</taxon>
        <taxon>Thermomonosporaceae</taxon>
        <taxon>Actinomadura</taxon>
    </lineage>
</organism>
<keyword evidence="3" id="KW-1185">Reference proteome</keyword>